<dbReference type="SUPFAM" id="SSF49899">
    <property type="entry name" value="Concanavalin A-like lectins/glucanases"/>
    <property type="match status" value="1"/>
</dbReference>
<dbReference type="EMBL" id="WOCD01000003">
    <property type="protein sequence ID" value="MUH72858.1"/>
    <property type="molecule type" value="Genomic_DNA"/>
</dbReference>
<organism evidence="4 5">
    <name type="scientific">Psychrosphaera haliotis</name>
    <dbReference type="NCBI Taxonomy" id="555083"/>
    <lineage>
        <taxon>Bacteria</taxon>
        <taxon>Pseudomonadati</taxon>
        <taxon>Pseudomonadota</taxon>
        <taxon>Gammaproteobacteria</taxon>
        <taxon>Alteromonadales</taxon>
        <taxon>Pseudoalteromonadaceae</taxon>
        <taxon>Psychrosphaera</taxon>
    </lineage>
</organism>
<keyword evidence="1" id="KW-0732">Signal</keyword>
<dbReference type="InterPro" id="IPR008979">
    <property type="entry name" value="Galactose-bd-like_sf"/>
</dbReference>
<name>A0A6N8F9C1_9GAMM</name>
<gene>
    <name evidence="4" type="ORF">GNP35_10330</name>
</gene>
<dbReference type="Pfam" id="PF13385">
    <property type="entry name" value="Laminin_G_3"/>
    <property type="match status" value="1"/>
</dbReference>
<reference evidence="4 5" key="1">
    <citation type="submission" date="2019-11" db="EMBL/GenBank/DDBJ databases">
        <title>P. haliotis isolates from Z. marina roots.</title>
        <authorList>
            <person name="Cohen M."/>
            <person name="Jospin G."/>
            <person name="Eisen J.A."/>
            <person name="Coil D.A."/>
        </authorList>
    </citation>
    <scope>NUCLEOTIDE SEQUENCE [LARGE SCALE GENOMIC DNA]</scope>
    <source>
        <strain evidence="4 5">UCD-MCMsp1aY</strain>
    </source>
</reference>
<accession>A0A6N8F9C1</accession>
<dbReference type="RefSeq" id="WP_155696003.1">
    <property type="nucleotide sequence ID" value="NZ_WOCD01000003.1"/>
</dbReference>
<dbReference type="SMART" id="SM00560">
    <property type="entry name" value="LamGL"/>
    <property type="match status" value="1"/>
</dbReference>
<dbReference type="InterPro" id="IPR013320">
    <property type="entry name" value="ConA-like_dom_sf"/>
</dbReference>
<dbReference type="Proteomes" id="UP000439994">
    <property type="component" value="Unassembled WGS sequence"/>
</dbReference>
<dbReference type="Gene3D" id="2.60.120.260">
    <property type="entry name" value="Galactose-binding domain-like"/>
    <property type="match status" value="3"/>
</dbReference>
<evidence type="ECO:0000259" key="3">
    <source>
        <dbReference type="SMART" id="SM00560"/>
    </source>
</evidence>
<dbReference type="SUPFAM" id="SSF49785">
    <property type="entry name" value="Galactose-binding domain-like"/>
    <property type="match status" value="2"/>
</dbReference>
<evidence type="ECO:0000313" key="4">
    <source>
        <dbReference type="EMBL" id="MUH72858.1"/>
    </source>
</evidence>
<dbReference type="Gene3D" id="2.60.120.200">
    <property type="match status" value="1"/>
</dbReference>
<feature type="domain" description="LamG-like jellyroll fold" evidence="3">
    <location>
        <begin position="1271"/>
        <end position="1417"/>
    </location>
</feature>
<dbReference type="Pfam" id="PF20419">
    <property type="entry name" value="DUF6701"/>
    <property type="match status" value="1"/>
</dbReference>
<keyword evidence="2" id="KW-1015">Disulfide bond</keyword>
<dbReference type="InterPro" id="IPR046524">
    <property type="entry name" value="DUF6701"/>
</dbReference>
<evidence type="ECO:0000256" key="1">
    <source>
        <dbReference type="ARBA" id="ARBA00022729"/>
    </source>
</evidence>
<dbReference type="InterPro" id="IPR006558">
    <property type="entry name" value="LamG-like"/>
</dbReference>
<keyword evidence="5" id="KW-1185">Reference proteome</keyword>
<evidence type="ECO:0000256" key="2">
    <source>
        <dbReference type="ARBA" id="ARBA00023157"/>
    </source>
</evidence>
<comment type="caution">
    <text evidence="4">The sequence shown here is derived from an EMBL/GenBank/DDBJ whole genome shotgun (WGS) entry which is preliminary data.</text>
</comment>
<proteinExistence type="predicted"/>
<evidence type="ECO:0000313" key="5">
    <source>
        <dbReference type="Proteomes" id="UP000439994"/>
    </source>
</evidence>
<protein>
    <recommendedName>
        <fullName evidence="3">LamG-like jellyroll fold domain-containing protein</fullName>
    </recommendedName>
</protein>
<dbReference type="OrthoDB" id="9790247at2"/>
<sequence length="2143" mass="234151">MSSNVLKPSKIGSFAFSLIALSLVFTVKSVSAGEGLEDAVVTGVQFEYNNSTWAAANLIDNDERSRWLSRYQTNDINILLDSTGDPRCFEGLSLKNYTNSGRNIKEFALLTTSDDALAADFGTAGWIPIVADENPTGLINYLSWAQGARVVSVDSEYNSTTYAGSNVNDGDTNSRWFSRNGRNIIEYNFDTDWNGSTGDGITIDELEVYNYGADDRSVREFQIEYTKDGTTWQRLEVPTSMSGDPEYIYSRDIDGGVLGLVDSAYNNAYWSGDHINDGDQNTLWLSRKGHNTFEFTFDPDRSGVSGADGDFNDLFNLNQIRVRNYGGTDDRSLRQFQVAVKTVANPEWHKITVPGAVVGEANYNFAMSHQGGVLSEISSELNTTTYGADNIHDGDENTYWLARNQTAKLGFQFDPNEDGTLGSAEDLFTFEQFYLVNYGNDDRSIKEFQIEVTTASNSNWQLVNVPGAAIGDANFNFAMVNNGANLTAVGNEYNNSTWAAANIHDGNSTTLWLSRNTNNYLTFEFDVDQDGVAGTQDDYFTFDRFSILNYGNDDRSIFEFQLEVLTANSAGVWQTIKVPGAAVGDANFNFALDNNGAELSYVESEYNNTNWAAKNLIDGDFKTLWLSRKANAKLDFIFDGNGNGVPQETSDAFTAERIYLRNYGNDDRSIKQFQMAYKTAASASWQYIQVPGSAAGLPNYNFSLPAHGGEVTRVDSEYNNTSWGAQNIHDGNYATRWLSRKQDNEIEFSFDTNKDGINGDVINIDTVELTNYGVDDRSVATFKIQYQQSSNVWQDAMLPDGTIVLTSAMSNDVQTWSIAPISNVTAVRFVSLTNHGDPQYTGVREISFIGDTVGPIYSFEAQMSSAGEFFELDSNNLPTGVIEYRLETVTNYGDPNYTGARDFKLLGKSVAETTIFTAEQIAEEQVFTIDANDVPTDVIGVRLRTISNHGDTNYIGAREFKILGDAITETTIFNALENRDGQLFTLDADDIVSDVTGVRLVTINNHGDRNYIGARQFEVRGSSVTESKTFTAQMGVDIESFYIDPEDVPLNVTDAKFITINNYGDRNYIGAREFELLGPSVTSAHSFYLPESKGPHQIVLDAEDRVTGAVGLKLITINNHGDRTYTGLTELRVLGTPVTPSYIFEGENITSLQTFNFDSINAKYLRLHTMTSFGDRSYTAAAELSLIEGNCASGEWRLDEFSWDGSTGEVKDSSGSDFNGKAHGFANGTGANTAFEDAAIVGSPGTCHYGTFDGEDDYLEVEDRDSLDNTSQLTLSAWFKADSFSQTNGTNARGIMSKRPNFSSNISYGIFFLNGQGGKLYIDIDTQNDRFATQKVFNTEQWYHLAVVFDGTLPSNERVSVYVDGVLEGKYPESSTLIPNTDSNFYIGNLYTGTSILKVFDGAIDEVNVIPFAYSQSQVNKLMRKARPCVAGLDHIEIVHTGNGVSCAAHSVNLRACANSDCSVLYSGSDIEFTLKKDVSGVQSNLGTYTISGSTGVLNDAQFTETNVGNFTLTGESSIATDIQCSNTATGDNSCDYNVASSGFIVTSGNNNNAQSCSANSFTIQAVKSPDTGVGGACVPAYSNGNFPLTFSYNYVAPDAGSVLNNAAANIQGQDHSATQVGTPVSVPFDNNAQAQINVNYAEAGQISIQVNDADGNLSSTSATLGFIPAKLSAQWADGDSNNVAAIEEQVIISGQCADGTVLQNYVPSGKYSVEANRTMPSDAEILSVAPSITPNDLETLLIANSTNVAPNSGTVAVDISGSANTAILNVNYDESARLQMSFTDTDYLGQSISTDTQLEGFFAISYYQASVNTPSLAGSCNASNYIGQEFGWDIAPIITLTAKNAINETTEFADVLNYWQQNLTTISTEMVSNTYLDNNVNTNNSITMNNTNLSVSEIDTDKVDGLRSYELLNQQLKYSKTSSPDVPFDSDINLTITANAFLDNFGVGIKSVNTDTSYQTVQIDNIQGTEQQYARMKVDNAYGSELQDLPWRAELQVFTNSQNWQRNNDDNCTVFTQDAITIDGLNEFDVANNGPKYTLDTTNATTELDGFDSKSTVTANNGFIVLPFKSPGSLNIGSFNIDVDLETENGFLRWDWDADATVTFTDVDGDGIDDALDLNLPTTQVTFGRFSGNERIIYKRER</sequence>